<evidence type="ECO:0000313" key="2">
    <source>
        <dbReference type="EMBL" id="MCB5493491.1"/>
    </source>
</evidence>
<reference evidence="4 5" key="1">
    <citation type="submission" date="2018-08" db="EMBL/GenBank/DDBJ databases">
        <title>A genome reference for cultivated species of the human gut microbiota.</title>
        <authorList>
            <person name="Zou Y."/>
            <person name="Xue W."/>
            <person name="Luo G."/>
        </authorList>
    </citation>
    <scope>NUCLEOTIDE SEQUENCE [LARGE SCALE GENOMIC DNA]</scope>
    <source>
        <strain evidence="4 5">AM22-7AC</strain>
    </source>
</reference>
<feature type="domain" description="Uroporphyrinogen decarboxylase (URO-D)" evidence="1">
    <location>
        <begin position="75"/>
        <end position="238"/>
    </location>
</feature>
<comment type="caution">
    <text evidence="4">The sequence shown here is derived from an EMBL/GenBank/DDBJ whole genome shotgun (WGS) entry which is preliminary data.</text>
</comment>
<dbReference type="InterPro" id="IPR000257">
    <property type="entry name" value="Uroporphyrinogen_deCOase"/>
</dbReference>
<evidence type="ECO:0000259" key="1">
    <source>
        <dbReference type="Pfam" id="PF01208"/>
    </source>
</evidence>
<dbReference type="Pfam" id="PF01208">
    <property type="entry name" value="URO-D"/>
    <property type="match status" value="1"/>
</dbReference>
<name>A0A414SB07_MEDGN</name>
<dbReference type="Proteomes" id="UP000285697">
    <property type="component" value="Unassembled WGS sequence"/>
</dbReference>
<organism evidence="4 5">
    <name type="scientific">Mediterraneibacter gnavus</name>
    <name type="common">Ruminococcus gnavus</name>
    <dbReference type="NCBI Taxonomy" id="33038"/>
    <lineage>
        <taxon>Bacteria</taxon>
        <taxon>Bacillati</taxon>
        <taxon>Bacillota</taxon>
        <taxon>Clostridia</taxon>
        <taxon>Lachnospirales</taxon>
        <taxon>Lachnospiraceae</taxon>
        <taxon>Mediterraneibacter</taxon>
    </lineage>
</organism>
<protein>
    <submittedName>
        <fullName evidence="2">Uroporphyrinogen decarboxylase family protein</fullName>
    </submittedName>
</protein>
<evidence type="ECO:0000313" key="4">
    <source>
        <dbReference type="EMBL" id="RHG16250.1"/>
    </source>
</evidence>
<dbReference type="RefSeq" id="WP_118263235.1">
    <property type="nucleotide sequence ID" value="NZ_JAAIMT010000006.1"/>
</dbReference>
<dbReference type="EMBL" id="JAJBNC010000009">
    <property type="protein sequence ID" value="MCB5493491.1"/>
    <property type="molecule type" value="Genomic_DNA"/>
</dbReference>
<dbReference type="GO" id="GO:0004853">
    <property type="term" value="F:uroporphyrinogen decarboxylase activity"/>
    <property type="evidence" value="ECO:0007669"/>
    <property type="project" value="InterPro"/>
</dbReference>
<dbReference type="Proteomes" id="UP001296643">
    <property type="component" value="Unassembled WGS sequence"/>
</dbReference>
<dbReference type="EMBL" id="QRIA01000023">
    <property type="protein sequence ID" value="RHG16250.1"/>
    <property type="molecule type" value="Genomic_DNA"/>
</dbReference>
<sequence>MEPVQKFCCDPMKAESGKTRMKNGEVFQYDKRDSQGTRVTPVSCEAFDFVRYAEYEESLKERQKEFLEADEGILVYRRVRADGVFYDKCRDWKESLELQLGALQKSLEYQADIANFLEPWYGIGYIAGCFGGEYEFLDGQAPAVRPMFHSTEELLAAAPEKIENTPAGRQILEMTEYFMDRTKGKLPVSLTDVQSPINMLSYLLPITDLFMEVYDDPDGVKEAAMLSAKLLAEFLNKQKAIIGDALASPGHGFASSRLFRGIGLSDDNSIMVAEEDYKELFQPADEWLGERFGGTVFHSCGNWEQKISMVKQMKGIFMADGAFTIQTDPSPNNPDAFGEQFADSGIILNARAVGADAESTFERLYRKGLKLIAVTYCETAEEQEALYRKLHEMEQRLK</sequence>
<dbReference type="EMBL" id="JAAIRM010000013">
    <property type="protein sequence ID" value="NSI19429.1"/>
    <property type="molecule type" value="Genomic_DNA"/>
</dbReference>
<dbReference type="AlphaFoldDB" id="A0A414SB07"/>
<gene>
    <name evidence="4" type="ORF">DW270_13535</name>
    <name evidence="3" type="ORF">G4958_08730</name>
    <name evidence="2" type="ORF">LIQ10_07010</name>
</gene>
<dbReference type="Gene3D" id="3.20.20.210">
    <property type="match status" value="1"/>
</dbReference>
<dbReference type="SUPFAM" id="SSF51726">
    <property type="entry name" value="UROD/MetE-like"/>
    <property type="match status" value="1"/>
</dbReference>
<dbReference type="GO" id="GO:0006779">
    <property type="term" value="P:porphyrin-containing compound biosynthetic process"/>
    <property type="evidence" value="ECO:0007669"/>
    <property type="project" value="InterPro"/>
</dbReference>
<proteinExistence type="predicted"/>
<dbReference type="InterPro" id="IPR038071">
    <property type="entry name" value="UROD/MetE-like_sf"/>
</dbReference>
<reference evidence="2" key="4">
    <citation type="submission" date="2021-10" db="EMBL/GenBank/DDBJ databases">
        <title>Collection of gut derived symbiotic bacterial strains cultured from healthy donors.</title>
        <authorList>
            <person name="Lin H."/>
            <person name="Littmann E."/>
            <person name="Claire K."/>
            <person name="Pamer E."/>
        </authorList>
    </citation>
    <scope>NUCLEOTIDE SEQUENCE</scope>
    <source>
        <strain evidence="2">MSK.23.4</strain>
    </source>
</reference>
<accession>A0A414SB07</accession>
<reference evidence="3" key="2">
    <citation type="journal article" date="2020" name="Cell Host Microbe">
        <title>Functional and Genomic Variation between Human-Derived Isolates of Lachnospiraceae Reveals Inter- and Intra-Species Diversity.</title>
        <authorList>
            <person name="Sorbara M.T."/>
            <person name="Littmann E.R."/>
            <person name="Fontana E."/>
            <person name="Moody T.U."/>
            <person name="Kohout C.E."/>
            <person name="Gjonbalaj M."/>
            <person name="Eaton V."/>
            <person name="Seok R."/>
            <person name="Leiner I.M."/>
            <person name="Pamer E.G."/>
        </authorList>
    </citation>
    <scope>NUCLEOTIDE SEQUENCE</scope>
    <source>
        <strain evidence="3">MSK.22.53</strain>
    </source>
</reference>
<reference evidence="3" key="3">
    <citation type="submission" date="2020-02" db="EMBL/GenBank/DDBJ databases">
        <authorList>
            <person name="Littmann E."/>
            <person name="Sorbara M."/>
        </authorList>
    </citation>
    <scope>NUCLEOTIDE SEQUENCE</scope>
    <source>
        <strain evidence="3">MSK.22.53</strain>
    </source>
</reference>
<evidence type="ECO:0000313" key="5">
    <source>
        <dbReference type="Proteomes" id="UP000285697"/>
    </source>
</evidence>
<dbReference type="Proteomes" id="UP001297422">
    <property type="component" value="Unassembled WGS sequence"/>
</dbReference>
<evidence type="ECO:0000313" key="3">
    <source>
        <dbReference type="EMBL" id="NSI19429.1"/>
    </source>
</evidence>